<dbReference type="SUPFAM" id="SSF82714">
    <property type="entry name" value="Multidrug efflux transporter AcrB TolC docking domain, DN and DC subdomains"/>
    <property type="match status" value="2"/>
</dbReference>
<feature type="transmembrane region" description="Helical" evidence="1">
    <location>
        <begin position="355"/>
        <end position="374"/>
    </location>
</feature>
<dbReference type="Proteomes" id="UP000031586">
    <property type="component" value="Unassembled WGS sequence"/>
</dbReference>
<dbReference type="SUPFAM" id="SSF82693">
    <property type="entry name" value="Multidrug efflux transporter AcrB pore domain, PN1, PN2, PC1 and PC2 subdomains"/>
    <property type="match status" value="1"/>
</dbReference>
<accession>A0A0C1ZMT2</accession>
<name>A0A0C1ZMT2_9VIBR</name>
<dbReference type="InterPro" id="IPR001036">
    <property type="entry name" value="Acrflvin-R"/>
</dbReference>
<dbReference type="PANTHER" id="PTHR32063">
    <property type="match status" value="1"/>
</dbReference>
<dbReference type="Gene3D" id="3.30.70.1430">
    <property type="entry name" value="Multidrug efflux transporter AcrB pore domain"/>
    <property type="match status" value="2"/>
</dbReference>
<proteinExistence type="predicted"/>
<gene>
    <name evidence="2" type="ORF">H735_04580</name>
</gene>
<evidence type="ECO:0000256" key="1">
    <source>
        <dbReference type="SAM" id="Phobius"/>
    </source>
</evidence>
<comment type="caution">
    <text evidence="2">The sequence shown here is derived from an EMBL/GenBank/DDBJ whole genome shotgun (WGS) entry which is preliminary data.</text>
</comment>
<dbReference type="PANTHER" id="PTHR32063:SF33">
    <property type="entry name" value="RND SUPERFAMILY EFFLUX PUMP PERMEASE COMPONENT"/>
    <property type="match status" value="1"/>
</dbReference>
<dbReference type="PRINTS" id="PR00702">
    <property type="entry name" value="ACRIFLAVINRP"/>
</dbReference>
<feature type="transmembrane region" description="Helical" evidence="1">
    <location>
        <begin position="834"/>
        <end position="854"/>
    </location>
</feature>
<feature type="transmembrane region" description="Helical" evidence="1">
    <location>
        <begin position="861"/>
        <end position="881"/>
    </location>
</feature>
<keyword evidence="1" id="KW-0472">Membrane</keyword>
<evidence type="ECO:0000313" key="3">
    <source>
        <dbReference type="Proteomes" id="UP000031586"/>
    </source>
</evidence>
<feature type="transmembrane region" description="Helical" evidence="1">
    <location>
        <begin position="969"/>
        <end position="991"/>
    </location>
</feature>
<organism evidence="2 3">
    <name type="scientific">Vibrio owensii CAIM 1854 = LMG 25443</name>
    <dbReference type="NCBI Taxonomy" id="1229493"/>
    <lineage>
        <taxon>Bacteria</taxon>
        <taxon>Pseudomonadati</taxon>
        <taxon>Pseudomonadota</taxon>
        <taxon>Gammaproteobacteria</taxon>
        <taxon>Vibrionales</taxon>
        <taxon>Vibrionaceae</taxon>
        <taxon>Vibrio</taxon>
    </lineage>
</organism>
<sequence length="1015" mass="111110">MNFFLDLLSHRKFASKILTILIISIGALTAYNLPLVEKPRFDLGKGDIVTVYPGASAKDIESNITSKIEKELLSISGLKEFTSTSETGVSNISVVLDSNVSDPNAVYQDIRDALARVTDLPAGVTEAPTLSIKKSYSLDFMVAGISGDVGYKALRDKAKDLELALRRVEGIGEVYTVDLRAPEFLIQLEPISLRRYGLTLDQVAALIAERNTLISGGRLETLKNNPELMTSAELDSIEELREMFISFSPNIQLKDVAGLIEDGFEKGEVYGSINGNKSILFDLRTNESADVISTSNAVKALIANQQKLLGDKYTIAIGSDLSEDIQEKARIVQDNGLVGLGLVLITLALFLDRRIAFWVAVSIPVCIFGTLALLPPFGQILDVFTMSALILIVGIIVDDAVVVSDKIVALVEEGYPVDKAVTQGVKSVFPAVLASILSTMIAFIPLLFLPGNSGKLVYVIPLTVIIALCFSFIDALFFIPAHLKGILSKKSQVKKKPFLDLSALNRLIEFVIRNSKVALPCITVVILTLGAISYKSLSFLFFPTDGAYLIEISAESNPELDLDDVWKETQQLEALIKSTEEVNYWYGEVSSPNSYWVISLTPPNSRTRTAEQIVEEWEEKATQITGLAQIEFDIDGGGPPVGRPVDLRVVGGTDEGREKLANDLTAYIESLEGTSRVRRDLNAPAPQIQAELQHHWLKYYGISANKVGDIIKFAIDGQRVTRIFNGEEEVYFRVALEEDDKSLKELDNILVRASNNKLVPLSELVRWKNADAEAQIKHFNGERVIRVSSGVDSTVTDPVAVFAAVQETFANKEYGGASIIATGQILETQEAQQGFMIAISVAFIGIALLLILLFDRMRETLIVLTVIPFGIAGALFILFLHNQVLSFFSIIGMIALIGIMVNNSLVLIWHFKEHEAECNDTNLLDFVISGTQSRVRPITLTTITTVAGLIPLAYGLGGYDNYMSPMALVVGWGCVISMIVTLTVIPSIYLWTHRKGNQSASATNDNGEEKTLALD</sequence>
<feature type="transmembrane region" description="Helical" evidence="1">
    <location>
        <begin position="428"/>
        <end position="450"/>
    </location>
</feature>
<dbReference type="AlphaFoldDB" id="A0A0C1ZMT2"/>
<dbReference type="Gene3D" id="3.30.2090.10">
    <property type="entry name" value="Multidrug efflux transporter AcrB TolC docking domain, DN and DC subdomains"/>
    <property type="match status" value="2"/>
</dbReference>
<dbReference type="Pfam" id="PF00873">
    <property type="entry name" value="ACR_tran"/>
    <property type="match status" value="1"/>
</dbReference>
<dbReference type="SUPFAM" id="SSF82866">
    <property type="entry name" value="Multidrug efflux transporter AcrB transmembrane domain"/>
    <property type="match status" value="2"/>
</dbReference>
<feature type="transmembrane region" description="Helical" evidence="1">
    <location>
        <begin position="517"/>
        <end position="534"/>
    </location>
</feature>
<dbReference type="PATRIC" id="fig|1229493.5.peg.5845"/>
<protein>
    <submittedName>
        <fullName evidence="2">Export membrane family protein</fullName>
    </submittedName>
</protein>
<feature type="transmembrane region" description="Helical" evidence="1">
    <location>
        <begin position="938"/>
        <end position="957"/>
    </location>
</feature>
<keyword evidence="1" id="KW-1133">Transmembrane helix</keyword>
<reference evidence="2 3" key="1">
    <citation type="submission" date="2014-07" db="EMBL/GenBank/DDBJ databases">
        <title>Unique and conserved regions in Vibrio harveyi and related species in comparison with the shrimp pathogen Vibrio harveyi CAIM 1792.</title>
        <authorList>
            <person name="Espinoza-Valles I."/>
            <person name="Vora G."/>
            <person name="Leekitcharoenphon P."/>
            <person name="Ussery D."/>
            <person name="Hoj L."/>
            <person name="Gomez-Gil B."/>
        </authorList>
    </citation>
    <scope>NUCLEOTIDE SEQUENCE [LARGE SCALE GENOMIC DNA]</scope>
    <source>
        <strain evidence="3">CAIM 1854 / LMG 25443</strain>
    </source>
</reference>
<feature type="transmembrane region" description="Helical" evidence="1">
    <location>
        <begin position="456"/>
        <end position="479"/>
    </location>
</feature>
<feature type="transmembrane region" description="Helical" evidence="1">
    <location>
        <begin position="887"/>
        <end position="909"/>
    </location>
</feature>
<keyword evidence="1" id="KW-0812">Transmembrane</keyword>
<dbReference type="EMBL" id="JPRD01000008">
    <property type="protein sequence ID" value="KIF54326.1"/>
    <property type="molecule type" value="Genomic_DNA"/>
</dbReference>
<dbReference type="InterPro" id="IPR027463">
    <property type="entry name" value="AcrB_DN_DC_subdom"/>
</dbReference>
<dbReference type="GO" id="GO:0042910">
    <property type="term" value="F:xenobiotic transmembrane transporter activity"/>
    <property type="evidence" value="ECO:0007669"/>
    <property type="project" value="TreeGrafter"/>
</dbReference>
<evidence type="ECO:0000313" key="2">
    <source>
        <dbReference type="EMBL" id="KIF54326.1"/>
    </source>
</evidence>
<dbReference type="Gene3D" id="3.30.70.1320">
    <property type="entry name" value="Multidrug efflux transporter AcrB pore domain like"/>
    <property type="match status" value="1"/>
</dbReference>
<dbReference type="Gene3D" id="1.20.1640.10">
    <property type="entry name" value="Multidrug efflux transporter AcrB transmembrane domain"/>
    <property type="match status" value="2"/>
</dbReference>
<feature type="transmembrane region" description="Helical" evidence="1">
    <location>
        <begin position="380"/>
        <end position="397"/>
    </location>
</feature>
<dbReference type="GO" id="GO:0005886">
    <property type="term" value="C:plasma membrane"/>
    <property type="evidence" value="ECO:0007669"/>
    <property type="project" value="TreeGrafter"/>
</dbReference>
<dbReference type="RefSeq" id="WP_020197511.1">
    <property type="nucleotide sequence ID" value="NZ_BAOH01000121.1"/>
</dbReference>
<feature type="transmembrane region" description="Helical" evidence="1">
    <location>
        <begin position="13"/>
        <end position="33"/>
    </location>
</feature>
<dbReference type="Gene3D" id="3.30.70.1440">
    <property type="entry name" value="Multidrug efflux transporter AcrB pore domain"/>
    <property type="match status" value="1"/>
</dbReference>